<reference evidence="2 3" key="2">
    <citation type="submission" date="2009-02" db="EMBL/GenBank/DDBJ databases">
        <title>Draft genome sequence of Eubacterium hallii (DSM 3353).</title>
        <authorList>
            <person name="Sudarsanam P."/>
            <person name="Ley R."/>
            <person name="Guruge J."/>
            <person name="Turnbaugh P.J."/>
            <person name="Mahowald M."/>
            <person name="Liep D."/>
            <person name="Gordon J."/>
        </authorList>
    </citation>
    <scope>NUCLEOTIDE SEQUENCE [LARGE SCALE GENOMIC DNA]</scope>
    <source>
        <strain evidence="2 3">DSM 3353</strain>
    </source>
</reference>
<dbReference type="EMBL" id="ACEP01000047">
    <property type="protein sequence ID" value="EEG37213.1"/>
    <property type="molecule type" value="Genomic_DNA"/>
</dbReference>
<evidence type="ECO:0000256" key="1">
    <source>
        <dbReference type="SAM" id="MobiDB-lite"/>
    </source>
</evidence>
<reference evidence="2 3" key="1">
    <citation type="submission" date="2009-01" db="EMBL/GenBank/DDBJ databases">
        <authorList>
            <person name="Fulton L."/>
            <person name="Clifton S."/>
            <person name="Fulton B."/>
            <person name="Xu J."/>
            <person name="Minx P."/>
            <person name="Pepin K.H."/>
            <person name="Johnson M."/>
            <person name="Bhonagiri V."/>
            <person name="Nash W.E."/>
            <person name="Mardis E.R."/>
            <person name="Wilson R.K."/>
        </authorList>
    </citation>
    <scope>NUCLEOTIDE SEQUENCE [LARGE SCALE GENOMIC DNA]</scope>
    <source>
        <strain evidence="2 3">DSM 3353</strain>
    </source>
</reference>
<comment type="caution">
    <text evidence="2">The sequence shown here is derived from an EMBL/GenBank/DDBJ whole genome shotgun (WGS) entry which is preliminary data.</text>
</comment>
<gene>
    <name evidence="2" type="ORF">EUBHAL_00885</name>
</gene>
<sequence>MLDLVRRFFSAMSKFLRHMQCVRLKNLGATGEKSAAKASARKTPRVRNY</sequence>
<dbReference type="AlphaFoldDB" id="C0EU02"/>
<feature type="region of interest" description="Disordered" evidence="1">
    <location>
        <begin position="30"/>
        <end position="49"/>
    </location>
</feature>
<accession>C0EU02</accession>
<dbReference type="Proteomes" id="UP000003174">
    <property type="component" value="Unassembled WGS sequence"/>
</dbReference>
<evidence type="ECO:0000313" key="3">
    <source>
        <dbReference type="Proteomes" id="UP000003174"/>
    </source>
</evidence>
<protein>
    <submittedName>
        <fullName evidence="2">Uncharacterized protein</fullName>
    </submittedName>
</protein>
<organism evidence="2 3">
    <name type="scientific">Anaerobutyricum hallii DSM 3353</name>
    <dbReference type="NCBI Taxonomy" id="411469"/>
    <lineage>
        <taxon>Bacteria</taxon>
        <taxon>Bacillati</taxon>
        <taxon>Bacillota</taxon>
        <taxon>Clostridia</taxon>
        <taxon>Lachnospirales</taxon>
        <taxon>Lachnospiraceae</taxon>
        <taxon>Anaerobutyricum</taxon>
    </lineage>
</organism>
<feature type="compositionally biased region" description="Basic residues" evidence="1">
    <location>
        <begin position="39"/>
        <end position="49"/>
    </location>
</feature>
<name>C0EU02_9FIRM</name>
<proteinExistence type="predicted"/>
<evidence type="ECO:0000313" key="2">
    <source>
        <dbReference type="EMBL" id="EEG37213.1"/>
    </source>
</evidence>